<proteinExistence type="predicted"/>
<evidence type="ECO:0000259" key="2">
    <source>
        <dbReference type="Pfam" id="PF22013"/>
    </source>
</evidence>
<dbReference type="Pfam" id="PF22013">
    <property type="entry name" value="PG_1098_Fer"/>
    <property type="match status" value="1"/>
</dbReference>
<gene>
    <name evidence="3" type="ORF">GCM10011532_31330</name>
</gene>
<reference evidence="4" key="1">
    <citation type="journal article" date="2019" name="Int. J. Syst. Evol. Microbiol.">
        <title>The Global Catalogue of Microorganisms (GCM) 10K type strain sequencing project: providing services to taxonomists for standard genome sequencing and annotation.</title>
        <authorList>
            <consortium name="The Broad Institute Genomics Platform"/>
            <consortium name="The Broad Institute Genome Sequencing Center for Infectious Disease"/>
            <person name="Wu L."/>
            <person name="Ma J."/>
        </authorList>
    </citation>
    <scope>NUCLEOTIDE SEQUENCE [LARGE SCALE GENOMIC DNA]</scope>
    <source>
        <strain evidence="4">CGMCC 1.15422</strain>
    </source>
</reference>
<evidence type="ECO:0000313" key="4">
    <source>
        <dbReference type="Proteomes" id="UP000605733"/>
    </source>
</evidence>
<accession>A0ABQ1WTD7</accession>
<protein>
    <recommendedName>
        <fullName evidence="5">Class I SAM-dependent methyltransferase</fullName>
    </recommendedName>
</protein>
<evidence type="ECO:0008006" key="5">
    <source>
        <dbReference type="Google" id="ProtNLM"/>
    </source>
</evidence>
<name>A0ABQ1WTD7_9FLAO</name>
<dbReference type="Gene3D" id="3.40.50.150">
    <property type="entry name" value="Vaccinia Virus protein VP39"/>
    <property type="match status" value="1"/>
</dbReference>
<dbReference type="InterPro" id="IPR054168">
    <property type="entry name" value="PG_1098_Fer"/>
</dbReference>
<evidence type="ECO:0000259" key="1">
    <source>
        <dbReference type="Pfam" id="PF18096"/>
    </source>
</evidence>
<dbReference type="SUPFAM" id="SSF53335">
    <property type="entry name" value="S-adenosyl-L-methionine-dependent methyltransferases"/>
    <property type="match status" value="1"/>
</dbReference>
<dbReference type="InterPro" id="IPR029063">
    <property type="entry name" value="SAM-dependent_MTases_sf"/>
</dbReference>
<dbReference type="EMBL" id="BMIX01000010">
    <property type="protein sequence ID" value="GGG45100.1"/>
    <property type="molecule type" value="Genomic_DNA"/>
</dbReference>
<organism evidence="3 4">
    <name type="scientific">Christiangramia forsetii</name>
    <dbReference type="NCBI Taxonomy" id="411153"/>
    <lineage>
        <taxon>Bacteria</taxon>
        <taxon>Pseudomonadati</taxon>
        <taxon>Bacteroidota</taxon>
        <taxon>Flavobacteriia</taxon>
        <taxon>Flavobacteriales</taxon>
        <taxon>Flavobacteriaceae</taxon>
        <taxon>Christiangramia</taxon>
    </lineage>
</organism>
<dbReference type="Gene3D" id="1.10.10.1110">
    <property type="entry name" value="Methyltransferase PG1098, N-terminal domain"/>
    <property type="match status" value="1"/>
</dbReference>
<sequence>MLNKAIFDLKVSKFIREHQKKDLPTLILKGSPFKAISIQELAIQIKGLNVAEKKFPEFYQNPNILYPPKLNLEQTSSEITAKYKASLIKGNTGIDLTGGLGIDTYFISKNFQEFMYCEINTDLAEIAEHNFKALKADNISVNTGDGLIFLSKFKGGLDWIYADPARRDDRGGKVFKFEDCDPNIPQNLELLFNHTNTMMIKSSPILDISAGLSELKFVKEVHIVAVRNEVKELLWILEKDFEDTPEIKAINFEKDSVQKFSSESEPEHQIAELAEPETYLYEPNAAIMKSGLFDLLAVKTKTKKLHQHSHLYTSKALVGFPGRKFQIASIKEYKPSGLKKHFKSKKANITTRNFPESVEDIRKKFKIKDGGSDYIFFTSNMRDEKIVIYCKKV</sequence>
<feature type="domain" description="PG-1098 ferredoxin-like" evidence="2">
    <location>
        <begin position="279"/>
        <end position="321"/>
    </location>
</feature>
<dbReference type="InterPro" id="IPR041497">
    <property type="entry name" value="Thump-like"/>
</dbReference>
<feature type="domain" description="THUMP-like" evidence="1">
    <location>
        <begin position="322"/>
        <end position="392"/>
    </location>
</feature>
<dbReference type="Proteomes" id="UP000605733">
    <property type="component" value="Unassembled WGS sequence"/>
</dbReference>
<dbReference type="RefSeq" id="WP_011709531.1">
    <property type="nucleotide sequence ID" value="NZ_BMIX01000010.1"/>
</dbReference>
<evidence type="ECO:0000313" key="3">
    <source>
        <dbReference type="EMBL" id="GGG45100.1"/>
    </source>
</evidence>
<keyword evidence="4" id="KW-1185">Reference proteome</keyword>
<dbReference type="Pfam" id="PF18096">
    <property type="entry name" value="Thump_like"/>
    <property type="match status" value="1"/>
</dbReference>
<comment type="caution">
    <text evidence="3">The sequence shown here is derived from an EMBL/GenBank/DDBJ whole genome shotgun (WGS) entry which is preliminary data.</text>
</comment>